<dbReference type="SUPFAM" id="SSF81665">
    <property type="entry name" value="Calcium ATPase, transmembrane domain M"/>
    <property type="match status" value="1"/>
</dbReference>
<evidence type="ECO:0000313" key="4">
    <source>
        <dbReference type="Proteomes" id="UP001244552"/>
    </source>
</evidence>
<comment type="caution">
    <text evidence="3">The sequence shown here is derived from an EMBL/GenBank/DDBJ whole genome shotgun (WGS) entry which is preliminary data.</text>
</comment>
<evidence type="ECO:0000259" key="2">
    <source>
        <dbReference type="Pfam" id="PF00689"/>
    </source>
</evidence>
<feature type="transmembrane region" description="Helical" evidence="1">
    <location>
        <begin position="21"/>
        <end position="40"/>
    </location>
</feature>
<dbReference type="InterPro" id="IPR023298">
    <property type="entry name" value="ATPase_P-typ_TM_dom_sf"/>
</dbReference>
<keyword evidence="4" id="KW-1185">Reference proteome</keyword>
<feature type="domain" description="Cation-transporting P-type ATPase C-terminal" evidence="2">
    <location>
        <begin position="1"/>
        <end position="138"/>
    </location>
</feature>
<evidence type="ECO:0000313" key="3">
    <source>
        <dbReference type="EMBL" id="MDQ0537222.1"/>
    </source>
</evidence>
<keyword evidence="1" id="KW-0472">Membrane</keyword>
<gene>
    <name evidence="3" type="ORF">QO018_006122</name>
</gene>
<organism evidence="3 4">
    <name type="scientific">Azospirillum picis</name>
    <dbReference type="NCBI Taxonomy" id="488438"/>
    <lineage>
        <taxon>Bacteria</taxon>
        <taxon>Pseudomonadati</taxon>
        <taxon>Pseudomonadota</taxon>
        <taxon>Alphaproteobacteria</taxon>
        <taxon>Rhodospirillales</taxon>
        <taxon>Azospirillaceae</taxon>
        <taxon>Azospirillum</taxon>
    </lineage>
</organism>
<keyword evidence="1" id="KW-0812">Transmembrane</keyword>
<protein>
    <recommendedName>
        <fullName evidence="2">Cation-transporting P-type ATPase C-terminal domain-containing protein</fullName>
    </recommendedName>
</protein>
<sequence>MMGRPPHPRGEPILPAALLRRMLLALVLLVAASFGFFHLHRLHGDALARTIAVNALVIGEIFFLLNVRGLHAASLAAIMAGSRPVWLSIGLMAVLQLAFTYALPLQSLFGTAAVDATGWVAMTAAGAALFLAVEAETRIAGKGRLGRPGTQ</sequence>
<keyword evidence="1" id="KW-1133">Transmembrane helix</keyword>
<dbReference type="Proteomes" id="UP001244552">
    <property type="component" value="Unassembled WGS sequence"/>
</dbReference>
<dbReference type="Gene3D" id="1.20.1110.10">
    <property type="entry name" value="Calcium-transporting ATPase, transmembrane domain"/>
    <property type="match status" value="1"/>
</dbReference>
<dbReference type="EMBL" id="JAUSVU010000040">
    <property type="protein sequence ID" value="MDQ0537222.1"/>
    <property type="molecule type" value="Genomic_DNA"/>
</dbReference>
<reference evidence="3 4" key="1">
    <citation type="submission" date="2023-07" db="EMBL/GenBank/DDBJ databases">
        <title>Genomic Encyclopedia of Type Strains, Phase IV (KMG-IV): sequencing the most valuable type-strain genomes for metagenomic binning, comparative biology and taxonomic classification.</title>
        <authorList>
            <person name="Goeker M."/>
        </authorList>
    </citation>
    <scope>NUCLEOTIDE SEQUENCE [LARGE SCALE GENOMIC DNA]</scope>
    <source>
        <strain evidence="3 4">DSM 19922</strain>
    </source>
</reference>
<feature type="transmembrane region" description="Helical" evidence="1">
    <location>
        <begin position="85"/>
        <end position="104"/>
    </location>
</feature>
<feature type="transmembrane region" description="Helical" evidence="1">
    <location>
        <begin position="46"/>
        <end position="65"/>
    </location>
</feature>
<evidence type="ECO:0000256" key="1">
    <source>
        <dbReference type="SAM" id="Phobius"/>
    </source>
</evidence>
<dbReference type="InterPro" id="IPR006068">
    <property type="entry name" value="ATPase_P-typ_cation-transptr_C"/>
</dbReference>
<name>A0ABU0MUQ0_9PROT</name>
<dbReference type="Pfam" id="PF00689">
    <property type="entry name" value="Cation_ATPase_C"/>
    <property type="match status" value="1"/>
</dbReference>
<accession>A0ABU0MUQ0</accession>
<feature type="transmembrane region" description="Helical" evidence="1">
    <location>
        <begin position="116"/>
        <end position="135"/>
    </location>
</feature>
<proteinExistence type="predicted"/>